<sequence>MPIETYQDAINYIYRFIDPLRKPATSIADAELNLERVRALLHTLGDPHHHVTTVVVAGTKGKGSSCAMLEAILRAAGLRVGLWTSPHLSSYRERIQINREMISQADLIRLTAHLRPLIDRFDPQPYGPPTTFDVTLALGLCYFAERQVDLAVVEVGLGGRFDATNVLTPVVSLISSISYDHMAILGATLAEIADNKAGIMKPGVPVVTVPQRPGAAAVLVREAEEVGTDLYVAEEAGLRGPQTLSPYPTRPAPGQLRGMFQHENARLALGAAMLLAQRGFPISDAAMAQGLATAQWPGRFEVLPGRPCILLDGAHNGDSAQKLMVALRAELTFERLILVLGTSRDKDIEGIVAALVPHAAALVITRSVHPRAMDLDRVATIAQPYLRGSIDLVPDIGDALLQAQALATPNDLICVTGSLFVIGAAREILGLAVAD</sequence>
<dbReference type="GO" id="GO:0005524">
    <property type="term" value="F:ATP binding"/>
    <property type="evidence" value="ECO:0007669"/>
    <property type="project" value="UniProtKB-KW"/>
</dbReference>
<dbReference type="EMBL" id="ADVR01000142">
    <property type="protein sequence ID" value="EFO78930.1"/>
    <property type="molecule type" value="Genomic_DNA"/>
</dbReference>
<accession>E1IIS4</accession>
<dbReference type="SUPFAM" id="SSF53623">
    <property type="entry name" value="MurD-like peptide ligases, catalytic domain"/>
    <property type="match status" value="1"/>
</dbReference>
<evidence type="ECO:0000259" key="12">
    <source>
        <dbReference type="Pfam" id="PF02875"/>
    </source>
</evidence>
<keyword evidence="6 11" id="KW-0547">Nucleotide-binding</keyword>
<dbReference type="InterPro" id="IPR004101">
    <property type="entry name" value="Mur_ligase_C"/>
</dbReference>
<evidence type="ECO:0000256" key="7">
    <source>
        <dbReference type="ARBA" id="ARBA00022840"/>
    </source>
</evidence>
<evidence type="ECO:0000256" key="5">
    <source>
        <dbReference type="ARBA" id="ARBA00022723"/>
    </source>
</evidence>
<evidence type="ECO:0000313" key="14">
    <source>
        <dbReference type="Proteomes" id="UP000054010"/>
    </source>
</evidence>
<dbReference type="GO" id="GO:0005737">
    <property type="term" value="C:cytoplasm"/>
    <property type="evidence" value="ECO:0007669"/>
    <property type="project" value="TreeGrafter"/>
</dbReference>
<evidence type="ECO:0000256" key="10">
    <source>
        <dbReference type="ARBA" id="ARBA00047493"/>
    </source>
</evidence>
<evidence type="ECO:0000256" key="9">
    <source>
        <dbReference type="ARBA" id="ARBA00030592"/>
    </source>
</evidence>
<keyword evidence="8" id="KW-0460">Magnesium</keyword>
<dbReference type="FunFam" id="3.40.1190.10:FF:000011">
    <property type="entry name" value="Folylpolyglutamate synthase/dihydrofolate synthase"/>
    <property type="match status" value="1"/>
</dbReference>
<comment type="similarity">
    <text evidence="2 11">Belongs to the folylpolyglutamate synthase family.</text>
</comment>
<dbReference type="NCBIfam" id="TIGR01499">
    <property type="entry name" value="folC"/>
    <property type="match status" value="1"/>
</dbReference>
<dbReference type="InterPro" id="IPR036565">
    <property type="entry name" value="Mur-like_cat_sf"/>
</dbReference>
<gene>
    <name evidence="13" type="ORF">OSCT_3225</name>
</gene>
<keyword evidence="14" id="KW-1185">Reference proteome</keyword>
<protein>
    <recommendedName>
        <fullName evidence="3">tetrahydrofolate synthase</fullName>
        <ecNumber evidence="3">6.3.2.17</ecNumber>
    </recommendedName>
    <alternativeName>
        <fullName evidence="9">Tetrahydrofolylpolyglutamate synthase</fullName>
    </alternativeName>
</protein>
<dbReference type="InterPro" id="IPR018109">
    <property type="entry name" value="Folylpolyglutamate_synth_CS"/>
</dbReference>
<evidence type="ECO:0000256" key="6">
    <source>
        <dbReference type="ARBA" id="ARBA00022741"/>
    </source>
</evidence>
<name>E1IIS4_9CHLR</name>
<dbReference type="Proteomes" id="UP000054010">
    <property type="component" value="Unassembled WGS sequence"/>
</dbReference>
<dbReference type="GO" id="GO:0046872">
    <property type="term" value="F:metal ion binding"/>
    <property type="evidence" value="ECO:0007669"/>
    <property type="project" value="UniProtKB-KW"/>
</dbReference>
<dbReference type="HOGENOM" id="CLU_015869_1_2_0"/>
<dbReference type="PIRSF" id="PIRSF001563">
    <property type="entry name" value="Folylpolyglu_synth"/>
    <property type="match status" value="1"/>
</dbReference>
<dbReference type="InterPro" id="IPR036615">
    <property type="entry name" value="Mur_ligase_C_dom_sf"/>
</dbReference>
<dbReference type="InterPro" id="IPR001645">
    <property type="entry name" value="Folylpolyglutamate_synth"/>
</dbReference>
<evidence type="ECO:0000256" key="1">
    <source>
        <dbReference type="ARBA" id="ARBA00001946"/>
    </source>
</evidence>
<dbReference type="STRING" id="765420.OSCT_3225"/>
<dbReference type="EC" id="6.3.2.17" evidence="3"/>
<evidence type="ECO:0000256" key="3">
    <source>
        <dbReference type="ARBA" id="ARBA00013025"/>
    </source>
</evidence>
<comment type="catalytic activity">
    <reaction evidence="10">
        <text>(6S)-5,6,7,8-tetrahydrofolyl-(gamma-L-Glu)(n) + L-glutamate + ATP = (6S)-5,6,7,8-tetrahydrofolyl-(gamma-L-Glu)(n+1) + ADP + phosphate + H(+)</text>
        <dbReference type="Rhea" id="RHEA:10580"/>
        <dbReference type="Rhea" id="RHEA-COMP:14738"/>
        <dbReference type="Rhea" id="RHEA-COMP:14740"/>
        <dbReference type="ChEBI" id="CHEBI:15378"/>
        <dbReference type="ChEBI" id="CHEBI:29985"/>
        <dbReference type="ChEBI" id="CHEBI:30616"/>
        <dbReference type="ChEBI" id="CHEBI:43474"/>
        <dbReference type="ChEBI" id="CHEBI:141005"/>
        <dbReference type="ChEBI" id="CHEBI:456216"/>
        <dbReference type="EC" id="6.3.2.17"/>
    </reaction>
</comment>
<reference evidence="13 14" key="1">
    <citation type="journal article" date="2011" name="J. Bacteriol.">
        <title>Draft genome sequence of the anoxygenic filamentous phototrophic bacterium Oscillochloris trichoides subsp. DG-6.</title>
        <authorList>
            <person name="Kuznetsov B.B."/>
            <person name="Ivanovsky R.N."/>
            <person name="Keppen O.I."/>
            <person name="Sukhacheva M.V."/>
            <person name="Bumazhkin B.K."/>
            <person name="Patutina E.O."/>
            <person name="Beletsky A.V."/>
            <person name="Mardanov A.V."/>
            <person name="Baslerov R.V."/>
            <person name="Panteleeva A.N."/>
            <person name="Kolganova T.V."/>
            <person name="Ravin N.V."/>
            <person name="Skryabin K.G."/>
        </authorList>
    </citation>
    <scope>NUCLEOTIDE SEQUENCE [LARGE SCALE GENOMIC DNA]</scope>
    <source>
        <strain evidence="13 14">DG-6</strain>
    </source>
</reference>
<feature type="domain" description="Mur ligase C-terminal" evidence="12">
    <location>
        <begin position="298"/>
        <end position="418"/>
    </location>
</feature>
<dbReference type="eggNOG" id="COG0285">
    <property type="taxonomic scope" value="Bacteria"/>
</dbReference>
<keyword evidence="4 11" id="KW-0436">Ligase</keyword>
<dbReference type="GO" id="GO:0008841">
    <property type="term" value="F:dihydrofolate synthase activity"/>
    <property type="evidence" value="ECO:0007669"/>
    <property type="project" value="TreeGrafter"/>
</dbReference>
<proteinExistence type="inferred from homology"/>
<comment type="cofactor">
    <cofactor evidence="1">
        <name>Mg(2+)</name>
        <dbReference type="ChEBI" id="CHEBI:18420"/>
    </cofactor>
</comment>
<evidence type="ECO:0000256" key="2">
    <source>
        <dbReference type="ARBA" id="ARBA00008276"/>
    </source>
</evidence>
<dbReference type="GO" id="GO:0004326">
    <property type="term" value="F:tetrahydrofolylpolyglutamate synthase activity"/>
    <property type="evidence" value="ECO:0007669"/>
    <property type="project" value="UniProtKB-EC"/>
</dbReference>
<dbReference type="AlphaFoldDB" id="E1IIS4"/>
<dbReference type="SUPFAM" id="SSF53244">
    <property type="entry name" value="MurD-like peptide ligases, peptide-binding domain"/>
    <property type="match status" value="1"/>
</dbReference>
<comment type="caution">
    <text evidence="13">The sequence shown here is derived from an EMBL/GenBank/DDBJ whole genome shotgun (WGS) entry which is preliminary data.</text>
</comment>
<dbReference type="OrthoDB" id="9809356at2"/>
<dbReference type="Pfam" id="PF02875">
    <property type="entry name" value="Mur_ligase_C"/>
    <property type="match status" value="1"/>
</dbReference>
<dbReference type="PANTHER" id="PTHR11136:SF0">
    <property type="entry name" value="DIHYDROFOLATE SYNTHETASE-RELATED"/>
    <property type="match status" value="1"/>
</dbReference>
<dbReference type="Gene3D" id="3.40.1190.10">
    <property type="entry name" value="Mur-like, catalytic domain"/>
    <property type="match status" value="1"/>
</dbReference>
<dbReference type="PANTHER" id="PTHR11136">
    <property type="entry name" value="FOLYLPOLYGLUTAMATE SYNTHASE-RELATED"/>
    <property type="match status" value="1"/>
</dbReference>
<keyword evidence="7 11" id="KW-0067">ATP-binding</keyword>
<dbReference type="Gene3D" id="3.90.190.20">
    <property type="entry name" value="Mur ligase, C-terminal domain"/>
    <property type="match status" value="1"/>
</dbReference>
<evidence type="ECO:0000313" key="13">
    <source>
        <dbReference type="EMBL" id="EFO78930.1"/>
    </source>
</evidence>
<evidence type="ECO:0000256" key="4">
    <source>
        <dbReference type="ARBA" id="ARBA00022598"/>
    </source>
</evidence>
<organism evidence="13 14">
    <name type="scientific">Oscillochloris trichoides DG-6</name>
    <dbReference type="NCBI Taxonomy" id="765420"/>
    <lineage>
        <taxon>Bacteria</taxon>
        <taxon>Bacillati</taxon>
        <taxon>Chloroflexota</taxon>
        <taxon>Chloroflexia</taxon>
        <taxon>Chloroflexales</taxon>
        <taxon>Chloroflexineae</taxon>
        <taxon>Oscillochloridaceae</taxon>
        <taxon>Oscillochloris</taxon>
    </lineage>
</organism>
<evidence type="ECO:0000256" key="11">
    <source>
        <dbReference type="PIRNR" id="PIRNR001563"/>
    </source>
</evidence>
<dbReference type="PROSITE" id="PS01012">
    <property type="entry name" value="FOLYLPOLYGLU_SYNT_2"/>
    <property type="match status" value="1"/>
</dbReference>
<evidence type="ECO:0000256" key="8">
    <source>
        <dbReference type="ARBA" id="ARBA00022842"/>
    </source>
</evidence>
<keyword evidence="5" id="KW-0479">Metal-binding</keyword>